<dbReference type="InterPro" id="IPR017871">
    <property type="entry name" value="ABC_transporter-like_CS"/>
</dbReference>
<dbReference type="Proteomes" id="UP000631300">
    <property type="component" value="Unassembled WGS sequence"/>
</dbReference>
<organism evidence="6 7">
    <name type="scientific">Alteromonas halophila</name>
    <dbReference type="NCBI Taxonomy" id="516698"/>
    <lineage>
        <taxon>Bacteria</taxon>
        <taxon>Pseudomonadati</taxon>
        <taxon>Pseudomonadota</taxon>
        <taxon>Gammaproteobacteria</taxon>
        <taxon>Alteromonadales</taxon>
        <taxon>Alteromonadaceae</taxon>
        <taxon>Alteromonas/Salinimonas group</taxon>
        <taxon>Alteromonas</taxon>
    </lineage>
</organism>
<evidence type="ECO:0000256" key="2">
    <source>
        <dbReference type="ARBA" id="ARBA00022741"/>
    </source>
</evidence>
<evidence type="ECO:0000259" key="5">
    <source>
        <dbReference type="PROSITE" id="PS50893"/>
    </source>
</evidence>
<feature type="domain" description="ABC transporter" evidence="5">
    <location>
        <begin position="12"/>
        <end position="250"/>
    </location>
</feature>
<dbReference type="GO" id="GO:1902495">
    <property type="term" value="C:transmembrane transporter complex"/>
    <property type="evidence" value="ECO:0007669"/>
    <property type="project" value="UniProtKB-ARBA"/>
</dbReference>
<dbReference type="GO" id="GO:0022857">
    <property type="term" value="F:transmembrane transporter activity"/>
    <property type="evidence" value="ECO:0007669"/>
    <property type="project" value="UniProtKB-ARBA"/>
</dbReference>
<reference evidence="6" key="2">
    <citation type="submission" date="2020-09" db="EMBL/GenBank/DDBJ databases">
        <authorList>
            <person name="Sun Q."/>
            <person name="Kim S."/>
        </authorList>
    </citation>
    <scope>NUCLEOTIDE SEQUENCE</scope>
    <source>
        <strain evidence="6">KCTC 22164</strain>
    </source>
</reference>
<dbReference type="CDD" id="cd03255">
    <property type="entry name" value="ABC_MJ0796_LolCDE_FtsE"/>
    <property type="match status" value="1"/>
</dbReference>
<dbReference type="PROSITE" id="PS50893">
    <property type="entry name" value="ABC_TRANSPORTER_2"/>
    <property type="match status" value="1"/>
</dbReference>
<dbReference type="InterPro" id="IPR003593">
    <property type="entry name" value="AAA+_ATPase"/>
</dbReference>
<dbReference type="AlphaFoldDB" id="A0A918MXH1"/>
<protein>
    <submittedName>
        <fullName evidence="6">ABC transporter ATP-binding protein</fullName>
    </submittedName>
</protein>
<evidence type="ECO:0000256" key="1">
    <source>
        <dbReference type="ARBA" id="ARBA00022448"/>
    </source>
</evidence>
<dbReference type="FunFam" id="3.40.50.300:FF:000032">
    <property type="entry name" value="Export ABC transporter ATP-binding protein"/>
    <property type="match status" value="1"/>
</dbReference>
<evidence type="ECO:0000313" key="6">
    <source>
        <dbReference type="EMBL" id="GGW83938.1"/>
    </source>
</evidence>
<evidence type="ECO:0000256" key="3">
    <source>
        <dbReference type="ARBA" id="ARBA00022840"/>
    </source>
</evidence>
<dbReference type="GO" id="GO:0016887">
    <property type="term" value="F:ATP hydrolysis activity"/>
    <property type="evidence" value="ECO:0007669"/>
    <property type="project" value="InterPro"/>
</dbReference>
<keyword evidence="7" id="KW-1185">Reference proteome</keyword>
<dbReference type="SUPFAM" id="SSF52540">
    <property type="entry name" value="P-loop containing nucleoside triphosphate hydrolases"/>
    <property type="match status" value="1"/>
</dbReference>
<accession>A0A918MXH1</accession>
<comment type="caution">
    <text evidence="6">The sequence shown here is derived from an EMBL/GenBank/DDBJ whole genome shotgun (WGS) entry which is preliminary data.</text>
</comment>
<dbReference type="SMART" id="SM00382">
    <property type="entry name" value="AAA"/>
    <property type="match status" value="1"/>
</dbReference>
<keyword evidence="1" id="KW-0813">Transport</keyword>
<dbReference type="Pfam" id="PF00005">
    <property type="entry name" value="ABC_tran"/>
    <property type="match status" value="1"/>
</dbReference>
<dbReference type="InterPro" id="IPR017911">
    <property type="entry name" value="MacB-like_ATP-bd"/>
</dbReference>
<dbReference type="PROSITE" id="PS00211">
    <property type="entry name" value="ABC_TRANSPORTER_1"/>
    <property type="match status" value="1"/>
</dbReference>
<dbReference type="Gene3D" id="3.40.50.300">
    <property type="entry name" value="P-loop containing nucleotide triphosphate hydrolases"/>
    <property type="match status" value="1"/>
</dbReference>
<comment type="similarity">
    <text evidence="4">Belongs to the ABC transporter superfamily. Macrolide exporter (TC 3.A.1.122) family.</text>
</comment>
<dbReference type="InterPro" id="IPR027417">
    <property type="entry name" value="P-loop_NTPase"/>
</dbReference>
<keyword evidence="2" id="KW-0547">Nucleotide-binding</keyword>
<name>A0A918MXH1_9ALTE</name>
<dbReference type="EMBL" id="BMXP01000003">
    <property type="protein sequence ID" value="GGW83938.1"/>
    <property type="molecule type" value="Genomic_DNA"/>
</dbReference>
<reference evidence="6" key="1">
    <citation type="journal article" date="2014" name="Int. J. Syst. Evol. Microbiol.">
        <title>Complete genome sequence of Corynebacterium casei LMG S-19264T (=DSM 44701T), isolated from a smear-ripened cheese.</title>
        <authorList>
            <consortium name="US DOE Joint Genome Institute (JGI-PGF)"/>
            <person name="Walter F."/>
            <person name="Albersmeier A."/>
            <person name="Kalinowski J."/>
            <person name="Ruckert C."/>
        </authorList>
    </citation>
    <scope>NUCLEOTIDE SEQUENCE</scope>
    <source>
        <strain evidence="6">KCTC 22164</strain>
    </source>
</reference>
<gene>
    <name evidence="6" type="ORF">GCM10007391_16950</name>
</gene>
<keyword evidence="3 6" id="KW-0067">ATP-binding</keyword>
<dbReference type="PANTHER" id="PTHR42798:SF2">
    <property type="entry name" value="ABC TRANSPORTER ATP-BINDING PROTEIN MG467-RELATED"/>
    <property type="match status" value="1"/>
</dbReference>
<proteinExistence type="inferred from homology"/>
<evidence type="ECO:0000313" key="7">
    <source>
        <dbReference type="Proteomes" id="UP000631300"/>
    </source>
</evidence>
<dbReference type="PANTHER" id="PTHR42798">
    <property type="entry name" value="LIPOPROTEIN-RELEASING SYSTEM ATP-BINDING PROTEIN LOLD"/>
    <property type="match status" value="1"/>
</dbReference>
<dbReference type="GO" id="GO:0005524">
    <property type="term" value="F:ATP binding"/>
    <property type="evidence" value="ECO:0007669"/>
    <property type="project" value="UniProtKB-KW"/>
</dbReference>
<sequence length="250" mass="27573">MASSHSDTANIIDMQGICKHYQMTEKTFCALNDINLSINANDYVAITGPSGAGKSTLMNILGCLDTPSSGQYHLAGVPVTQMSETQLAHIRNHSVGFIFQSFNLLPRATALENVMQPLVFRFIAMKARKARAAEALRRVGLSDKMHHFPSQLSGGQRQRVAIARALVTNPEVLLGDEPTGNLDSHTTREIMQLFDEIHDSGQTIILITHETEIANHCYRVININDGQIVSNTNHMRTEKCPIAMEQVAHV</sequence>
<dbReference type="RefSeq" id="WP_189405351.1">
    <property type="nucleotide sequence ID" value="NZ_BMXP01000003.1"/>
</dbReference>
<evidence type="ECO:0000256" key="4">
    <source>
        <dbReference type="ARBA" id="ARBA00038388"/>
    </source>
</evidence>
<dbReference type="InterPro" id="IPR003439">
    <property type="entry name" value="ABC_transporter-like_ATP-bd"/>
</dbReference>